<organism evidence="3 4">
    <name type="scientific">Fusarium tricinctum</name>
    <dbReference type="NCBI Taxonomy" id="61284"/>
    <lineage>
        <taxon>Eukaryota</taxon>
        <taxon>Fungi</taxon>
        <taxon>Dikarya</taxon>
        <taxon>Ascomycota</taxon>
        <taxon>Pezizomycotina</taxon>
        <taxon>Sordariomycetes</taxon>
        <taxon>Hypocreomycetidae</taxon>
        <taxon>Hypocreales</taxon>
        <taxon>Nectriaceae</taxon>
        <taxon>Fusarium</taxon>
        <taxon>Fusarium tricinctum species complex</taxon>
    </lineage>
</organism>
<gene>
    <name evidence="3" type="ORF">BKA59DRAFT_88398</name>
</gene>
<evidence type="ECO:0000313" key="3">
    <source>
        <dbReference type="EMBL" id="KAH7256817.1"/>
    </source>
</evidence>
<dbReference type="InterPro" id="IPR001214">
    <property type="entry name" value="SET_dom"/>
</dbReference>
<accession>A0A8K0S4V6</accession>
<protein>
    <recommendedName>
        <fullName evidence="2">SET domain-containing protein</fullName>
    </recommendedName>
</protein>
<evidence type="ECO:0000256" key="1">
    <source>
        <dbReference type="SAM" id="MobiDB-lite"/>
    </source>
</evidence>
<feature type="compositionally biased region" description="Polar residues" evidence="1">
    <location>
        <begin position="31"/>
        <end position="43"/>
    </location>
</feature>
<keyword evidence="4" id="KW-1185">Reference proteome</keyword>
<dbReference type="PROSITE" id="PS50280">
    <property type="entry name" value="SET"/>
    <property type="match status" value="1"/>
</dbReference>
<dbReference type="InterPro" id="IPR046341">
    <property type="entry name" value="SET_dom_sf"/>
</dbReference>
<feature type="compositionally biased region" description="Low complexity" evidence="1">
    <location>
        <begin position="81"/>
        <end position="93"/>
    </location>
</feature>
<dbReference type="AlphaFoldDB" id="A0A8K0S4V6"/>
<dbReference type="Proteomes" id="UP000813427">
    <property type="component" value="Unassembled WGS sequence"/>
</dbReference>
<dbReference type="EMBL" id="JAGPXF010000002">
    <property type="protein sequence ID" value="KAH7256817.1"/>
    <property type="molecule type" value="Genomic_DNA"/>
</dbReference>
<dbReference type="Gene3D" id="2.170.270.10">
    <property type="entry name" value="SET domain"/>
    <property type="match status" value="1"/>
</dbReference>
<dbReference type="Pfam" id="PF00856">
    <property type="entry name" value="SET"/>
    <property type="match status" value="1"/>
</dbReference>
<dbReference type="OrthoDB" id="265717at2759"/>
<sequence>MVPKKEKGLVQRMSEHLWYGSHRKTREPSAPQLQNPQELQVLQQPKEPSSTSLEPSSTLEPQSSGAQELQIPQIPQDPNEIQELQEPQESQEPNESHDPNEIQEVQGPQEHQETPFVRQIARLIRTIVLRRTPAVEIRHTGTERGRGVFAKRNLTCNRIIIDKELPILTSNRESLRADWNLTTMRTRREVADLFSRLENIPTDRAVVANEPSEMILEDFRRDYAFQDPNGWRSLIYRAASHLNHACTDCANAECVVDAEEPHPITVKVTKRVRANKEIFMNYRDDWGNLPFICPECARKRAKENAELARRERFNRKLKRFTCLLLKMPQMTLEGSNHSIQSS</sequence>
<feature type="compositionally biased region" description="Basic and acidic residues" evidence="1">
    <location>
        <begin position="1"/>
        <end position="15"/>
    </location>
</feature>
<feature type="region of interest" description="Disordered" evidence="1">
    <location>
        <begin position="1"/>
        <end position="115"/>
    </location>
</feature>
<reference evidence="3" key="1">
    <citation type="journal article" date="2021" name="Nat. Commun.">
        <title>Genetic determinants of endophytism in the Arabidopsis root mycobiome.</title>
        <authorList>
            <person name="Mesny F."/>
            <person name="Miyauchi S."/>
            <person name="Thiergart T."/>
            <person name="Pickel B."/>
            <person name="Atanasova L."/>
            <person name="Karlsson M."/>
            <person name="Huettel B."/>
            <person name="Barry K.W."/>
            <person name="Haridas S."/>
            <person name="Chen C."/>
            <person name="Bauer D."/>
            <person name="Andreopoulos W."/>
            <person name="Pangilinan J."/>
            <person name="LaButti K."/>
            <person name="Riley R."/>
            <person name="Lipzen A."/>
            <person name="Clum A."/>
            <person name="Drula E."/>
            <person name="Henrissat B."/>
            <person name="Kohler A."/>
            <person name="Grigoriev I.V."/>
            <person name="Martin F.M."/>
            <person name="Hacquard S."/>
        </authorList>
    </citation>
    <scope>NUCLEOTIDE SEQUENCE</scope>
    <source>
        <strain evidence="3">MPI-SDFR-AT-0068</strain>
    </source>
</reference>
<dbReference type="SUPFAM" id="SSF82199">
    <property type="entry name" value="SET domain"/>
    <property type="match status" value="1"/>
</dbReference>
<name>A0A8K0S4V6_9HYPO</name>
<feature type="compositionally biased region" description="Low complexity" evidence="1">
    <location>
        <begin position="47"/>
        <end position="61"/>
    </location>
</feature>
<proteinExistence type="predicted"/>
<comment type="caution">
    <text evidence="3">The sequence shown here is derived from an EMBL/GenBank/DDBJ whole genome shotgun (WGS) entry which is preliminary data.</text>
</comment>
<evidence type="ECO:0000313" key="4">
    <source>
        <dbReference type="Proteomes" id="UP000813427"/>
    </source>
</evidence>
<feature type="domain" description="SET" evidence="2">
    <location>
        <begin position="133"/>
        <end position="283"/>
    </location>
</feature>
<evidence type="ECO:0000259" key="2">
    <source>
        <dbReference type="PROSITE" id="PS50280"/>
    </source>
</evidence>